<reference evidence="1 2" key="1">
    <citation type="journal article" date="2014" name="PLoS Genet.">
        <title>Phylogenetically driven sequencing of extremely halophilic archaea reveals strategies for static and dynamic osmo-response.</title>
        <authorList>
            <person name="Becker E.A."/>
            <person name="Seitzer P.M."/>
            <person name="Tritt A."/>
            <person name="Larsen D."/>
            <person name="Krusor M."/>
            <person name="Yao A.I."/>
            <person name="Wu D."/>
            <person name="Madern D."/>
            <person name="Eisen J.A."/>
            <person name="Darling A.E."/>
            <person name="Facciotti M.T."/>
        </authorList>
    </citation>
    <scope>NUCLEOTIDE SEQUENCE [LARGE SCALE GENOMIC DNA]</scope>
    <source>
        <strain evidence="1 2">DSM 12281</strain>
    </source>
</reference>
<keyword evidence="2" id="KW-1185">Reference proteome</keyword>
<dbReference type="AlphaFoldDB" id="L9ZSL5"/>
<dbReference type="PATRIC" id="fig|1230458.4.peg.2783"/>
<accession>L9ZSL5</accession>
<dbReference type="Proteomes" id="UP000011648">
    <property type="component" value="Unassembled WGS sequence"/>
</dbReference>
<dbReference type="EMBL" id="AOIL01000049">
    <property type="protein sequence ID" value="ELY89374.1"/>
    <property type="molecule type" value="Genomic_DNA"/>
</dbReference>
<evidence type="ECO:0000313" key="2">
    <source>
        <dbReference type="Proteomes" id="UP000011648"/>
    </source>
</evidence>
<comment type="caution">
    <text evidence="1">The sequence shown here is derived from an EMBL/GenBank/DDBJ whole genome shotgun (WGS) entry which is preliminary data.</text>
</comment>
<gene>
    <name evidence="1" type="ORF">C484_13805</name>
</gene>
<protein>
    <recommendedName>
        <fullName evidence="3">Competence CoiA family protein</fullName>
    </recommendedName>
</protein>
<name>L9ZSL5_9EURY</name>
<evidence type="ECO:0000313" key="1">
    <source>
        <dbReference type="EMBL" id="ELY89374.1"/>
    </source>
</evidence>
<sequence>MGVVKSYERGDAFVSRHFRHHDRDDRAELSATDGQSTFGDLGNAVKCPGESDEHLKMKSIAYARLEHDFPDATVELESGVDERIADVLLSFDEPCAPYGNGIAVEAQYRNEGKDIEAVTDHYLNRGYSVVWLYEDDFSGYDVDLSGLLTVWPCALPDRSGLEGYPDVIRWLRQEKSPAVELEIPIPGEYWASFDKSGEWVAVAQRYLRQGRYSHSSRAWATISRSPTGHLTLQIGKKDWGFGGDKHRVTVQLERSDCEELRSFATELKQEGFESNHPSADEREESWYDLTTAWFVGSENVTAWLSASLSPDDEIVLSLGKKHLGETDRVSLQIDQTAIGAIQSIADLLEQAFEMES</sequence>
<proteinExistence type="predicted"/>
<organism evidence="1 2">
    <name type="scientific">Natrialba taiwanensis DSM 12281</name>
    <dbReference type="NCBI Taxonomy" id="1230458"/>
    <lineage>
        <taxon>Archaea</taxon>
        <taxon>Methanobacteriati</taxon>
        <taxon>Methanobacteriota</taxon>
        <taxon>Stenosarchaea group</taxon>
        <taxon>Halobacteria</taxon>
        <taxon>Halobacteriales</taxon>
        <taxon>Natrialbaceae</taxon>
        <taxon>Natrialba</taxon>
    </lineage>
</organism>
<evidence type="ECO:0008006" key="3">
    <source>
        <dbReference type="Google" id="ProtNLM"/>
    </source>
</evidence>